<evidence type="ECO:0000313" key="3">
    <source>
        <dbReference type="EMBL" id="PNX92879.1"/>
    </source>
</evidence>
<evidence type="ECO:0000256" key="1">
    <source>
        <dbReference type="SAM" id="Phobius"/>
    </source>
</evidence>
<dbReference type="Proteomes" id="UP000236291">
    <property type="component" value="Unassembled WGS sequence"/>
</dbReference>
<evidence type="ECO:0000313" key="4">
    <source>
        <dbReference type="Proteomes" id="UP000236291"/>
    </source>
</evidence>
<sequence>MTGPVLTTLLDRIPTRSNLALRGLPVGSNTYCPFCNSGTETTAHLFLHCATTTKVWYAIARWIGNSLILPPSLSHAFATMVGCGVGKRGCPGSGLLGAWPKALVSCMNGGGTQVTVSPSDGSSVCFASLMLGLAAGLLLLLLSILSSVLWFSVFSWIVFWIVEFGPIFVFWFWVIGPSLCTGLLNL</sequence>
<dbReference type="Pfam" id="PF13966">
    <property type="entry name" value="zf-RVT"/>
    <property type="match status" value="1"/>
</dbReference>
<accession>A0A2K3MQ99</accession>
<name>A0A2K3MQ99_TRIPR</name>
<feature type="domain" description="Reverse transcriptase zinc-binding" evidence="2">
    <location>
        <begin position="9"/>
        <end position="56"/>
    </location>
</feature>
<feature type="transmembrane region" description="Helical" evidence="1">
    <location>
        <begin position="129"/>
        <end position="151"/>
    </location>
</feature>
<comment type="caution">
    <text evidence="3">The sequence shown here is derived from an EMBL/GenBank/DDBJ whole genome shotgun (WGS) entry which is preliminary data.</text>
</comment>
<reference evidence="3 4" key="2">
    <citation type="journal article" date="2017" name="Front. Plant Sci.">
        <title>Gene Classification and Mining of Molecular Markers Useful in Red Clover (Trifolium pratense) Breeding.</title>
        <authorList>
            <person name="Istvanek J."/>
            <person name="Dluhosova J."/>
            <person name="Dluhos P."/>
            <person name="Patkova L."/>
            <person name="Nedelnik J."/>
            <person name="Repkova J."/>
        </authorList>
    </citation>
    <scope>NUCLEOTIDE SEQUENCE [LARGE SCALE GENOMIC DNA]</scope>
    <source>
        <strain evidence="4">cv. Tatra</strain>
        <tissue evidence="3">Young leaves</tissue>
    </source>
</reference>
<proteinExistence type="predicted"/>
<reference evidence="3 4" key="1">
    <citation type="journal article" date="2014" name="Am. J. Bot.">
        <title>Genome assembly and annotation for red clover (Trifolium pratense; Fabaceae).</title>
        <authorList>
            <person name="Istvanek J."/>
            <person name="Jaros M."/>
            <person name="Krenek A."/>
            <person name="Repkova J."/>
        </authorList>
    </citation>
    <scope>NUCLEOTIDE SEQUENCE [LARGE SCALE GENOMIC DNA]</scope>
    <source>
        <strain evidence="4">cv. Tatra</strain>
        <tissue evidence="3">Young leaves</tissue>
    </source>
</reference>
<dbReference type="InterPro" id="IPR026960">
    <property type="entry name" value="RVT-Znf"/>
</dbReference>
<keyword evidence="1" id="KW-0472">Membrane</keyword>
<protein>
    <submittedName>
        <fullName evidence="3">Cytochrome p450</fullName>
    </submittedName>
</protein>
<evidence type="ECO:0000259" key="2">
    <source>
        <dbReference type="Pfam" id="PF13966"/>
    </source>
</evidence>
<gene>
    <name evidence="3" type="ORF">L195_g016022</name>
</gene>
<organism evidence="3 4">
    <name type="scientific">Trifolium pratense</name>
    <name type="common">Red clover</name>
    <dbReference type="NCBI Taxonomy" id="57577"/>
    <lineage>
        <taxon>Eukaryota</taxon>
        <taxon>Viridiplantae</taxon>
        <taxon>Streptophyta</taxon>
        <taxon>Embryophyta</taxon>
        <taxon>Tracheophyta</taxon>
        <taxon>Spermatophyta</taxon>
        <taxon>Magnoliopsida</taxon>
        <taxon>eudicotyledons</taxon>
        <taxon>Gunneridae</taxon>
        <taxon>Pentapetalae</taxon>
        <taxon>rosids</taxon>
        <taxon>fabids</taxon>
        <taxon>Fabales</taxon>
        <taxon>Fabaceae</taxon>
        <taxon>Papilionoideae</taxon>
        <taxon>50 kb inversion clade</taxon>
        <taxon>NPAAA clade</taxon>
        <taxon>Hologalegina</taxon>
        <taxon>IRL clade</taxon>
        <taxon>Trifolieae</taxon>
        <taxon>Trifolium</taxon>
    </lineage>
</organism>
<feature type="transmembrane region" description="Helical" evidence="1">
    <location>
        <begin position="157"/>
        <end position="184"/>
    </location>
</feature>
<keyword evidence="1" id="KW-0812">Transmembrane</keyword>
<dbReference type="AlphaFoldDB" id="A0A2K3MQ99"/>
<dbReference type="EMBL" id="ASHM01010988">
    <property type="protein sequence ID" value="PNX92879.1"/>
    <property type="molecule type" value="Genomic_DNA"/>
</dbReference>
<keyword evidence="1" id="KW-1133">Transmembrane helix</keyword>